<evidence type="ECO:0000256" key="4">
    <source>
        <dbReference type="ARBA" id="ARBA00023065"/>
    </source>
</evidence>
<keyword evidence="5" id="KW-0325">Glycoprotein</keyword>
<evidence type="ECO:0000313" key="9">
    <source>
        <dbReference type="EMBL" id="KAK7075775.1"/>
    </source>
</evidence>
<dbReference type="Proteomes" id="UP001381693">
    <property type="component" value="Unassembled WGS sequence"/>
</dbReference>
<evidence type="ECO:0000256" key="5">
    <source>
        <dbReference type="ARBA" id="ARBA00023180"/>
    </source>
</evidence>
<evidence type="ECO:0000313" key="10">
    <source>
        <dbReference type="Proteomes" id="UP001381693"/>
    </source>
</evidence>
<keyword evidence="10" id="KW-1185">Reference proteome</keyword>
<dbReference type="PANTHER" id="PTHR47143:SF1">
    <property type="entry name" value="ION_TRANS DOMAIN-CONTAINING PROTEIN"/>
    <property type="match status" value="1"/>
</dbReference>
<dbReference type="EMBL" id="JAXCGZ010010153">
    <property type="protein sequence ID" value="KAK7075775.1"/>
    <property type="molecule type" value="Genomic_DNA"/>
</dbReference>
<gene>
    <name evidence="9" type="ORF">SK128_014797</name>
</gene>
<accession>A0AAN9A877</accession>
<feature type="coiled-coil region" evidence="7">
    <location>
        <begin position="113"/>
        <end position="140"/>
    </location>
</feature>
<evidence type="ECO:0000256" key="7">
    <source>
        <dbReference type="SAM" id="Coils"/>
    </source>
</evidence>
<keyword evidence="8" id="KW-1133">Transmembrane helix</keyword>
<keyword evidence="7" id="KW-0175">Coiled coil</keyword>
<dbReference type="GO" id="GO:1902495">
    <property type="term" value="C:transmembrane transporter complex"/>
    <property type="evidence" value="ECO:0007669"/>
    <property type="project" value="TreeGrafter"/>
</dbReference>
<name>A0AAN9A877_HALRR</name>
<proteinExistence type="predicted"/>
<sequence length="195" mass="21931">MMIGEINYESVFNNPDEPLEYPEVTYILLIAFLIFMSILIMNLLVGLAVDDIKVVQEQAMLQKLAMQTELVLDIEMVIPDFIRRKHMLQEMKVNNDRKRGVLGLLLSKLNLHQGREVSEIEELRKDMQQLKQAVNSLMEVTSSLNDLAVLKASVGDLGQLTARLASNIQSNQQASSVAPTTPSSETGIWQNSIDF</sequence>
<keyword evidence="8" id="KW-0472">Membrane</keyword>
<protein>
    <recommendedName>
        <fullName evidence="11">Ion transport domain-containing protein</fullName>
    </recommendedName>
</protein>
<evidence type="ECO:0000256" key="8">
    <source>
        <dbReference type="SAM" id="Phobius"/>
    </source>
</evidence>
<keyword evidence="2" id="KW-0677">Repeat</keyword>
<evidence type="ECO:0000256" key="1">
    <source>
        <dbReference type="ARBA" id="ARBA00022448"/>
    </source>
</evidence>
<keyword evidence="8" id="KW-0812">Transmembrane</keyword>
<evidence type="ECO:0008006" key="11">
    <source>
        <dbReference type="Google" id="ProtNLM"/>
    </source>
</evidence>
<dbReference type="PANTHER" id="PTHR47143">
    <property type="entry name" value="TRANSIENT RECEPTOR POTENTIAL CATION CHANNEL PROTEIN PAINLESS"/>
    <property type="match status" value="1"/>
</dbReference>
<evidence type="ECO:0000256" key="6">
    <source>
        <dbReference type="ARBA" id="ARBA00023303"/>
    </source>
</evidence>
<feature type="transmembrane region" description="Helical" evidence="8">
    <location>
        <begin position="24"/>
        <end position="49"/>
    </location>
</feature>
<keyword evidence="4" id="KW-0406">Ion transport</keyword>
<keyword evidence="3" id="KW-0040">ANK repeat</keyword>
<dbReference type="InterPro" id="IPR052076">
    <property type="entry name" value="TRP_cation_channel"/>
</dbReference>
<keyword evidence="1" id="KW-0813">Transport</keyword>
<keyword evidence="6" id="KW-0407">Ion channel</keyword>
<dbReference type="AlphaFoldDB" id="A0AAN9A877"/>
<dbReference type="GO" id="GO:0022857">
    <property type="term" value="F:transmembrane transporter activity"/>
    <property type="evidence" value="ECO:0007669"/>
    <property type="project" value="TreeGrafter"/>
</dbReference>
<comment type="caution">
    <text evidence="9">The sequence shown here is derived from an EMBL/GenBank/DDBJ whole genome shotgun (WGS) entry which is preliminary data.</text>
</comment>
<dbReference type="GO" id="GO:0034220">
    <property type="term" value="P:monoatomic ion transmembrane transport"/>
    <property type="evidence" value="ECO:0007669"/>
    <property type="project" value="UniProtKB-KW"/>
</dbReference>
<reference evidence="9 10" key="1">
    <citation type="submission" date="2023-11" db="EMBL/GenBank/DDBJ databases">
        <title>Halocaridina rubra genome assembly.</title>
        <authorList>
            <person name="Smith C."/>
        </authorList>
    </citation>
    <scope>NUCLEOTIDE SEQUENCE [LARGE SCALE GENOMIC DNA]</scope>
    <source>
        <strain evidence="9">EP-1</strain>
        <tissue evidence="9">Whole</tissue>
    </source>
</reference>
<evidence type="ECO:0000256" key="3">
    <source>
        <dbReference type="ARBA" id="ARBA00023043"/>
    </source>
</evidence>
<organism evidence="9 10">
    <name type="scientific">Halocaridina rubra</name>
    <name type="common">Hawaiian red shrimp</name>
    <dbReference type="NCBI Taxonomy" id="373956"/>
    <lineage>
        <taxon>Eukaryota</taxon>
        <taxon>Metazoa</taxon>
        <taxon>Ecdysozoa</taxon>
        <taxon>Arthropoda</taxon>
        <taxon>Crustacea</taxon>
        <taxon>Multicrustacea</taxon>
        <taxon>Malacostraca</taxon>
        <taxon>Eumalacostraca</taxon>
        <taxon>Eucarida</taxon>
        <taxon>Decapoda</taxon>
        <taxon>Pleocyemata</taxon>
        <taxon>Caridea</taxon>
        <taxon>Atyoidea</taxon>
        <taxon>Atyidae</taxon>
        <taxon>Halocaridina</taxon>
    </lineage>
</organism>
<evidence type="ECO:0000256" key="2">
    <source>
        <dbReference type="ARBA" id="ARBA00022737"/>
    </source>
</evidence>